<dbReference type="Pfam" id="PF05485">
    <property type="entry name" value="THAP"/>
    <property type="match status" value="1"/>
</dbReference>
<evidence type="ECO:0000313" key="8">
    <source>
        <dbReference type="EnsemblMetazoa" id="PPA46555.1"/>
    </source>
</evidence>
<reference evidence="9" key="1">
    <citation type="journal article" date="2008" name="Nat. Genet.">
        <title>The Pristionchus pacificus genome provides a unique perspective on nematode lifestyle and parasitism.</title>
        <authorList>
            <person name="Dieterich C."/>
            <person name="Clifton S.W."/>
            <person name="Schuster L.N."/>
            <person name="Chinwalla A."/>
            <person name="Delehaunty K."/>
            <person name="Dinkelacker I."/>
            <person name="Fulton L."/>
            <person name="Fulton R."/>
            <person name="Godfrey J."/>
            <person name="Minx P."/>
            <person name="Mitreva M."/>
            <person name="Roeseler W."/>
            <person name="Tian H."/>
            <person name="Witte H."/>
            <person name="Yang S.P."/>
            <person name="Wilson R.K."/>
            <person name="Sommer R.J."/>
        </authorList>
    </citation>
    <scope>NUCLEOTIDE SEQUENCE [LARGE SCALE GENOMIC DNA]</scope>
    <source>
        <strain evidence="9">PS312</strain>
    </source>
</reference>
<accession>A0A8R1V297</accession>
<protein>
    <recommendedName>
        <fullName evidence="7">THAP-type domain-containing protein</fullName>
    </recommendedName>
</protein>
<evidence type="ECO:0000256" key="2">
    <source>
        <dbReference type="ARBA" id="ARBA00022771"/>
    </source>
</evidence>
<keyword evidence="2 5" id="KW-0863">Zinc-finger</keyword>
<gene>
    <name evidence="8" type="primary">WBGene00304334</name>
</gene>
<dbReference type="InterPro" id="IPR006612">
    <property type="entry name" value="THAP_Znf"/>
</dbReference>
<evidence type="ECO:0000256" key="5">
    <source>
        <dbReference type="PROSITE-ProRule" id="PRU00309"/>
    </source>
</evidence>
<feature type="compositionally biased region" description="Low complexity" evidence="6">
    <location>
        <begin position="110"/>
        <end position="125"/>
    </location>
</feature>
<keyword evidence="4 5" id="KW-0238">DNA-binding</keyword>
<organism evidence="8 9">
    <name type="scientific">Pristionchus pacificus</name>
    <name type="common">Parasitic nematode worm</name>
    <dbReference type="NCBI Taxonomy" id="54126"/>
    <lineage>
        <taxon>Eukaryota</taxon>
        <taxon>Metazoa</taxon>
        <taxon>Ecdysozoa</taxon>
        <taxon>Nematoda</taxon>
        <taxon>Chromadorea</taxon>
        <taxon>Rhabditida</taxon>
        <taxon>Rhabditina</taxon>
        <taxon>Diplogasteromorpha</taxon>
        <taxon>Diplogasteroidea</taxon>
        <taxon>Neodiplogasteridae</taxon>
        <taxon>Pristionchus</taxon>
    </lineage>
</organism>
<reference evidence="8" key="2">
    <citation type="submission" date="2022-06" db="UniProtKB">
        <authorList>
            <consortium name="EnsemblMetazoa"/>
        </authorList>
    </citation>
    <scope>IDENTIFICATION</scope>
    <source>
        <strain evidence="8">PS312</strain>
    </source>
</reference>
<feature type="region of interest" description="Disordered" evidence="6">
    <location>
        <begin position="87"/>
        <end position="136"/>
    </location>
</feature>
<evidence type="ECO:0000313" key="9">
    <source>
        <dbReference type="Proteomes" id="UP000005239"/>
    </source>
</evidence>
<dbReference type="Proteomes" id="UP000005239">
    <property type="component" value="Unassembled WGS sequence"/>
</dbReference>
<keyword evidence="3" id="KW-0862">Zinc</keyword>
<dbReference type="SMART" id="SM00980">
    <property type="entry name" value="THAP"/>
    <property type="match status" value="1"/>
</dbReference>
<dbReference type="GO" id="GO:0008270">
    <property type="term" value="F:zinc ion binding"/>
    <property type="evidence" value="ECO:0007669"/>
    <property type="project" value="UniProtKB-KW"/>
</dbReference>
<feature type="domain" description="THAP-type" evidence="7">
    <location>
        <begin position="2"/>
        <end position="85"/>
    </location>
</feature>
<dbReference type="EnsemblMetazoa" id="PPA46555.1">
    <property type="protein sequence ID" value="PPA46555.1"/>
    <property type="gene ID" value="WBGene00304334"/>
</dbReference>
<dbReference type="PROSITE" id="PS50950">
    <property type="entry name" value="ZF_THAP"/>
    <property type="match status" value="1"/>
</dbReference>
<dbReference type="SUPFAM" id="SSF57716">
    <property type="entry name" value="Glucocorticoid receptor-like (DNA-binding domain)"/>
    <property type="match status" value="1"/>
</dbReference>
<proteinExistence type="predicted"/>
<evidence type="ECO:0000256" key="4">
    <source>
        <dbReference type="ARBA" id="ARBA00023125"/>
    </source>
</evidence>
<keyword evidence="9" id="KW-1185">Reference proteome</keyword>
<evidence type="ECO:0000256" key="3">
    <source>
        <dbReference type="ARBA" id="ARBA00022833"/>
    </source>
</evidence>
<dbReference type="AlphaFoldDB" id="A0A8R1V297"/>
<name>A0A8R1V297_PRIPA</name>
<evidence type="ECO:0000259" key="7">
    <source>
        <dbReference type="PROSITE" id="PS50950"/>
    </source>
</evidence>
<evidence type="ECO:0000256" key="6">
    <source>
        <dbReference type="SAM" id="MobiDB-lite"/>
    </source>
</evidence>
<dbReference type="GO" id="GO:0003677">
    <property type="term" value="F:DNA binding"/>
    <property type="evidence" value="ECO:0007669"/>
    <property type="project" value="UniProtKB-UniRule"/>
</dbReference>
<sequence length="149" mass="16149">AMPDCVVCSKSRLPKQLHTFTSKARHREQWMTALTNDDSEKARLDITLRTAKARQFVCEDHFAEESFDITPNSRVLKVNAIPMSKRVSPTVIYRTPTPTVGNSPPPTPSPSASFHSSGSSSSSSSPVPPSGRCTDPSVLSLLLQAGDSH</sequence>
<keyword evidence="1" id="KW-0479">Metal-binding</keyword>
<evidence type="ECO:0000256" key="1">
    <source>
        <dbReference type="ARBA" id="ARBA00022723"/>
    </source>
</evidence>